<feature type="compositionally biased region" description="Basic residues" evidence="1">
    <location>
        <begin position="67"/>
        <end position="79"/>
    </location>
</feature>
<name>U4LTW5_PYROM</name>
<feature type="compositionally biased region" description="Basic and acidic residues" evidence="1">
    <location>
        <begin position="310"/>
        <end position="328"/>
    </location>
</feature>
<keyword evidence="4" id="KW-1185">Reference proteome</keyword>
<evidence type="ECO:0000313" key="4">
    <source>
        <dbReference type="Proteomes" id="UP000018144"/>
    </source>
</evidence>
<accession>U4LTW5</accession>
<dbReference type="EMBL" id="HF936032">
    <property type="protein sequence ID" value="CCX33170.1"/>
    <property type="molecule type" value="Genomic_DNA"/>
</dbReference>
<dbReference type="InterPro" id="IPR018744">
    <property type="entry name" value="DUF2293"/>
</dbReference>
<evidence type="ECO:0000259" key="2">
    <source>
        <dbReference type="Pfam" id="PF10056"/>
    </source>
</evidence>
<gene>
    <name evidence="3" type="ORF">PCON_14210</name>
</gene>
<feature type="region of interest" description="Disordered" evidence="1">
    <location>
        <begin position="308"/>
        <end position="438"/>
    </location>
</feature>
<feature type="region of interest" description="Disordered" evidence="1">
    <location>
        <begin position="1"/>
        <end position="81"/>
    </location>
</feature>
<feature type="compositionally biased region" description="Acidic residues" evidence="1">
    <location>
        <begin position="353"/>
        <end position="390"/>
    </location>
</feature>
<dbReference type="OMA" id="FTHIPEK"/>
<proteinExistence type="predicted"/>
<dbReference type="Pfam" id="PF10056">
    <property type="entry name" value="DUF2293"/>
    <property type="match status" value="1"/>
</dbReference>
<feature type="compositionally biased region" description="Basic residues" evidence="1">
    <location>
        <begin position="1"/>
        <end position="35"/>
    </location>
</feature>
<dbReference type="AlphaFoldDB" id="U4LTW5"/>
<organism evidence="3 4">
    <name type="scientific">Pyronema omphalodes (strain CBS 100304)</name>
    <name type="common">Pyronema confluens</name>
    <dbReference type="NCBI Taxonomy" id="1076935"/>
    <lineage>
        <taxon>Eukaryota</taxon>
        <taxon>Fungi</taxon>
        <taxon>Dikarya</taxon>
        <taxon>Ascomycota</taxon>
        <taxon>Pezizomycotina</taxon>
        <taxon>Pezizomycetes</taxon>
        <taxon>Pezizales</taxon>
        <taxon>Pyronemataceae</taxon>
        <taxon>Pyronema</taxon>
    </lineage>
</organism>
<dbReference type="Proteomes" id="UP000018144">
    <property type="component" value="Unassembled WGS sequence"/>
</dbReference>
<dbReference type="OrthoDB" id="5381833at2759"/>
<dbReference type="eggNOG" id="ENOG502SQI9">
    <property type="taxonomic scope" value="Eukaryota"/>
</dbReference>
<feature type="domain" description="DUF2293" evidence="2">
    <location>
        <begin position="193"/>
        <end position="285"/>
    </location>
</feature>
<reference evidence="3 4" key="1">
    <citation type="journal article" date="2013" name="PLoS Genet.">
        <title>The genome and development-dependent transcriptomes of Pyronema confluens: a window into fungal evolution.</title>
        <authorList>
            <person name="Traeger S."/>
            <person name="Altegoer F."/>
            <person name="Freitag M."/>
            <person name="Gabaldon T."/>
            <person name="Kempken F."/>
            <person name="Kumar A."/>
            <person name="Marcet-Houben M."/>
            <person name="Poggeler S."/>
            <person name="Stajich J.E."/>
            <person name="Nowrousian M."/>
        </authorList>
    </citation>
    <scope>NUCLEOTIDE SEQUENCE [LARGE SCALE GENOMIC DNA]</scope>
    <source>
        <strain evidence="4">CBS 100304</strain>
        <tissue evidence="3">Vegetative mycelium</tissue>
    </source>
</reference>
<sequence length="438" mass="50001">MAVLRKPHHKPSANNSRRRNRNKKSKKQKVHRHNAYQKQRVNNEDVRPPVITDAARAPPTITAVPQKQKHHNKPKKQKPQQKIIEDVWPPIITDAPGGDSLEKIVNTTRPVQRDYAFVRAGNVYITRMVKRLCKEEKMCIYTVIIGGGKIGLQVPVSVYITAVDLDKSTEATRKKAVDSKDTRERKEAMKCLTWLFTHIPEKDADRVVNYAFKKRTGRVGRTGTLALEERLRMATIAHIRHTHTDYDERLKAAGHGLSQEQRKRNRRQARNAVTMKIQQVWTSWGPPKKTPWTRLDCGYIRGKAFTENGYKIDDGPKDQLDKNADAPPKKAPRSRRAISNDSDSEDSTTSIEDFIEDTSDEEDAISDDSDYDPYDEDYPPAIEDDSDLEIIELVMRHDISEPPPVPERNTNRSSGRLTRSAARKPGIEPDIEIIEISD</sequence>
<dbReference type="PANTHER" id="PTHR38113">
    <property type="match status" value="1"/>
</dbReference>
<dbReference type="PANTHER" id="PTHR38113:SF2">
    <property type="entry name" value="DUF2293 DOMAIN-CONTAINING PROTEIN"/>
    <property type="match status" value="1"/>
</dbReference>
<evidence type="ECO:0000256" key="1">
    <source>
        <dbReference type="SAM" id="MobiDB-lite"/>
    </source>
</evidence>
<evidence type="ECO:0000313" key="3">
    <source>
        <dbReference type="EMBL" id="CCX33170.1"/>
    </source>
</evidence>
<feature type="compositionally biased region" description="Acidic residues" evidence="1">
    <location>
        <begin position="429"/>
        <end position="438"/>
    </location>
</feature>
<protein>
    <recommendedName>
        <fullName evidence="2">DUF2293 domain-containing protein</fullName>
    </recommendedName>
</protein>